<evidence type="ECO:0000256" key="2">
    <source>
        <dbReference type="SAM" id="Phobius"/>
    </source>
</evidence>
<evidence type="ECO:0000313" key="3">
    <source>
        <dbReference type="EMBL" id="GIM76930.1"/>
    </source>
</evidence>
<dbReference type="AlphaFoldDB" id="A0A919VVR1"/>
<proteinExistence type="predicted"/>
<gene>
    <name evidence="3" type="ORF">Aau02nite_73370</name>
</gene>
<feature type="region of interest" description="Disordered" evidence="1">
    <location>
        <begin position="1"/>
        <end position="20"/>
    </location>
</feature>
<evidence type="ECO:0000313" key="4">
    <source>
        <dbReference type="Proteomes" id="UP000681340"/>
    </source>
</evidence>
<protein>
    <recommendedName>
        <fullName evidence="5">CU044_5270 family protein</fullName>
    </recommendedName>
</protein>
<dbReference type="Proteomes" id="UP000681340">
    <property type="component" value="Unassembled WGS sequence"/>
</dbReference>
<comment type="caution">
    <text evidence="3">The sequence shown here is derived from an EMBL/GenBank/DDBJ whole genome shotgun (WGS) entry which is preliminary data.</text>
</comment>
<keyword evidence="2" id="KW-1133">Transmembrane helix</keyword>
<dbReference type="EMBL" id="BOQL01000065">
    <property type="protein sequence ID" value="GIM76930.1"/>
    <property type="molecule type" value="Genomic_DNA"/>
</dbReference>
<organism evidence="3 4">
    <name type="scientific">Actinoplanes auranticolor</name>
    <dbReference type="NCBI Taxonomy" id="47988"/>
    <lineage>
        <taxon>Bacteria</taxon>
        <taxon>Bacillati</taxon>
        <taxon>Actinomycetota</taxon>
        <taxon>Actinomycetes</taxon>
        <taxon>Micromonosporales</taxon>
        <taxon>Micromonosporaceae</taxon>
        <taxon>Actinoplanes</taxon>
    </lineage>
</organism>
<keyword evidence="2" id="KW-0472">Membrane</keyword>
<reference evidence="3" key="1">
    <citation type="submission" date="2021-03" db="EMBL/GenBank/DDBJ databases">
        <title>Whole genome shotgun sequence of Actinoplanes auranticolor NBRC 12245.</title>
        <authorList>
            <person name="Komaki H."/>
            <person name="Tamura T."/>
        </authorList>
    </citation>
    <scope>NUCLEOTIDE SEQUENCE</scope>
    <source>
        <strain evidence="3">NBRC 12245</strain>
    </source>
</reference>
<feature type="transmembrane region" description="Helical" evidence="2">
    <location>
        <begin position="43"/>
        <end position="63"/>
    </location>
</feature>
<accession>A0A919VVR1</accession>
<keyword evidence="2" id="KW-0812">Transmembrane</keyword>
<name>A0A919VVR1_9ACTN</name>
<evidence type="ECO:0008006" key="5">
    <source>
        <dbReference type="Google" id="ProtNLM"/>
    </source>
</evidence>
<sequence>MDEISILRETFGPDPEPSPAAEQRALKALRGRMTPRTRAPWRLRVPVGVGVAMAAAVVAAVAISNADGGTRVTPPISEQRPDHTQAVATVPHLRPVNAAQVLENAAWTVEQEKWTDPAPTDFMYVETQEMRNPPAYEQKAPNGALLPGKAKYRKVQSWNRIDGQVQASMRNGKLDVRRQGQDDTYFAFVPWSQIVKLTTPEAIASYLERPEGGVMAVPDALAGQYALPPEVKAAIFRYLARQPGMKVNPDAVNLDGHPAIGLGRVTEGYLSQELLFDKQTYTLIGERLIAVEDQRGAGDGRKGDLYRQVIYRKAAIVDRPGETG</sequence>
<keyword evidence="4" id="KW-1185">Reference proteome</keyword>
<evidence type="ECO:0000256" key="1">
    <source>
        <dbReference type="SAM" id="MobiDB-lite"/>
    </source>
</evidence>